<dbReference type="RefSeq" id="XP_067920525.1">
    <property type="nucleotide sequence ID" value="XM_068067497.1"/>
</dbReference>
<keyword evidence="2" id="KW-0547">Nucleotide-binding</keyword>
<name>A0A2C6KEA3_9APIC</name>
<dbReference type="Pfam" id="PF00406">
    <property type="entry name" value="ADK"/>
    <property type="match status" value="1"/>
</dbReference>
<dbReference type="InterPro" id="IPR027417">
    <property type="entry name" value="P-loop_NTPase"/>
</dbReference>
<keyword evidence="3 4" id="KW-0418">Kinase</keyword>
<dbReference type="VEuPathDB" id="ToxoDB:CSUI_007351"/>
<feature type="compositionally biased region" description="Low complexity" evidence="5">
    <location>
        <begin position="64"/>
        <end position="81"/>
    </location>
</feature>
<dbReference type="PROSITE" id="PS00113">
    <property type="entry name" value="ADENYLATE_KINASE"/>
    <property type="match status" value="1"/>
</dbReference>
<dbReference type="Proteomes" id="UP000221165">
    <property type="component" value="Unassembled WGS sequence"/>
</dbReference>
<evidence type="ECO:0000313" key="6">
    <source>
        <dbReference type="EMBL" id="PHJ18820.1"/>
    </source>
</evidence>
<sequence length="347" mass="36789">MAPTDKKSGGSPPAAAPKKPVSSKATVGVSAPAPKKKPAGPPSGSAVAGAAASSPTHDATGTNPGRKSPSGGSRRSSGARRPSMRRHSGSPQAAAGDGASSPNKPKLLVCLFGPPCSGKGTLAALMKEQLRMAHFSTGELLREVATQEGENSEIGAALKAGKLVEDHVIVRVLKEAMEKKATDGVGAILDGFPRNESQVDVLRQMNLWPGGHPEQSADVAFFIRVPSDTLFERMANRRVDPVTGEVFGLGFEPADEEQRRRLVRREDDKDDVLQSRIKDFEENMAKISVKMQGPGGHHQESDKREDGATATAGVSELIEIDGDRPIEEVFQDVAKHLKAQFPGLFQN</sequence>
<dbReference type="OrthoDB" id="439792at2759"/>
<organism evidence="6 7">
    <name type="scientific">Cystoisospora suis</name>
    <dbReference type="NCBI Taxonomy" id="483139"/>
    <lineage>
        <taxon>Eukaryota</taxon>
        <taxon>Sar</taxon>
        <taxon>Alveolata</taxon>
        <taxon>Apicomplexa</taxon>
        <taxon>Conoidasida</taxon>
        <taxon>Coccidia</taxon>
        <taxon>Eucoccidiorida</taxon>
        <taxon>Eimeriorina</taxon>
        <taxon>Sarcocystidae</taxon>
        <taxon>Cystoisospora</taxon>
    </lineage>
</organism>
<dbReference type="GO" id="GO:0006139">
    <property type="term" value="P:nucleobase-containing compound metabolic process"/>
    <property type="evidence" value="ECO:0007669"/>
    <property type="project" value="InterPro"/>
</dbReference>
<evidence type="ECO:0000256" key="3">
    <source>
        <dbReference type="ARBA" id="ARBA00022777"/>
    </source>
</evidence>
<feature type="compositionally biased region" description="Low complexity" evidence="5">
    <location>
        <begin position="42"/>
        <end position="55"/>
    </location>
</feature>
<evidence type="ECO:0000256" key="5">
    <source>
        <dbReference type="SAM" id="MobiDB-lite"/>
    </source>
</evidence>
<dbReference type="InterPro" id="IPR000850">
    <property type="entry name" value="Adenylat/UMP-CMP_kin"/>
</dbReference>
<evidence type="ECO:0000256" key="4">
    <source>
        <dbReference type="RuleBase" id="RU003330"/>
    </source>
</evidence>
<accession>A0A2C6KEA3</accession>
<dbReference type="GO" id="GO:0005524">
    <property type="term" value="F:ATP binding"/>
    <property type="evidence" value="ECO:0007669"/>
    <property type="project" value="InterPro"/>
</dbReference>
<dbReference type="InterPro" id="IPR033690">
    <property type="entry name" value="Adenylat_kinase_CS"/>
</dbReference>
<reference evidence="6 7" key="1">
    <citation type="journal article" date="2017" name="Int. J. Parasitol.">
        <title>The genome of the protozoan parasite Cystoisospora suis and a reverse vaccinology approach to identify vaccine candidates.</title>
        <authorList>
            <person name="Palmieri N."/>
            <person name="Shrestha A."/>
            <person name="Ruttkowski B."/>
            <person name="Beck T."/>
            <person name="Vogl C."/>
            <person name="Tomley F."/>
            <person name="Blake D.P."/>
            <person name="Joachim A."/>
        </authorList>
    </citation>
    <scope>NUCLEOTIDE SEQUENCE [LARGE SCALE GENOMIC DNA]</scope>
    <source>
        <strain evidence="6 7">Wien I</strain>
    </source>
</reference>
<dbReference type="Gene3D" id="3.40.50.300">
    <property type="entry name" value="P-loop containing nucleotide triphosphate hydrolases"/>
    <property type="match status" value="1"/>
</dbReference>
<feature type="compositionally biased region" description="Basic and acidic residues" evidence="5">
    <location>
        <begin position="297"/>
        <end position="307"/>
    </location>
</feature>
<dbReference type="SUPFAM" id="SSF52540">
    <property type="entry name" value="P-loop containing nucleoside triphosphate hydrolases"/>
    <property type="match status" value="1"/>
</dbReference>
<feature type="region of interest" description="Disordered" evidence="5">
    <location>
        <begin position="1"/>
        <end position="101"/>
    </location>
</feature>
<feature type="compositionally biased region" description="Low complexity" evidence="5">
    <location>
        <begin position="9"/>
        <end position="33"/>
    </location>
</feature>
<gene>
    <name evidence="6" type="ORF">CSUI_007351</name>
</gene>
<dbReference type="PANTHER" id="PTHR23359">
    <property type="entry name" value="NUCLEOTIDE KINASE"/>
    <property type="match status" value="1"/>
</dbReference>
<protein>
    <submittedName>
        <fullName evidence="6">Adenylate kinase superfamily protein</fullName>
    </submittedName>
</protein>
<keyword evidence="1 4" id="KW-0808">Transferase</keyword>
<dbReference type="AlphaFoldDB" id="A0A2C6KEA3"/>
<dbReference type="GO" id="GO:0019205">
    <property type="term" value="F:nucleobase-containing compound kinase activity"/>
    <property type="evidence" value="ECO:0007669"/>
    <property type="project" value="InterPro"/>
</dbReference>
<dbReference type="HAMAP" id="MF_00235">
    <property type="entry name" value="Adenylate_kinase_Adk"/>
    <property type="match status" value="1"/>
</dbReference>
<dbReference type="PRINTS" id="PR00094">
    <property type="entry name" value="ADENYLTKNASE"/>
</dbReference>
<dbReference type="EMBL" id="MIGC01003863">
    <property type="protein sequence ID" value="PHJ18820.1"/>
    <property type="molecule type" value="Genomic_DNA"/>
</dbReference>
<evidence type="ECO:0000256" key="1">
    <source>
        <dbReference type="ARBA" id="ARBA00022679"/>
    </source>
</evidence>
<proteinExistence type="inferred from homology"/>
<dbReference type="GeneID" id="94430708"/>
<comment type="similarity">
    <text evidence="4">Belongs to the adenylate kinase family.</text>
</comment>
<keyword evidence="7" id="KW-1185">Reference proteome</keyword>
<comment type="caution">
    <text evidence="6">The sequence shown here is derived from an EMBL/GenBank/DDBJ whole genome shotgun (WGS) entry which is preliminary data.</text>
</comment>
<dbReference type="CDD" id="cd01428">
    <property type="entry name" value="ADK"/>
    <property type="match status" value="1"/>
</dbReference>
<feature type="region of interest" description="Disordered" evidence="5">
    <location>
        <begin position="290"/>
        <end position="312"/>
    </location>
</feature>
<evidence type="ECO:0000256" key="2">
    <source>
        <dbReference type="ARBA" id="ARBA00022741"/>
    </source>
</evidence>
<evidence type="ECO:0000313" key="7">
    <source>
        <dbReference type="Proteomes" id="UP000221165"/>
    </source>
</evidence>